<accession>A0A6L2JPU9</accession>
<gene>
    <name evidence="1" type="ORF">Tci_010620</name>
</gene>
<protein>
    <submittedName>
        <fullName evidence="1">Uncharacterized protein</fullName>
    </submittedName>
</protein>
<dbReference type="EMBL" id="BKCJ010001076">
    <property type="protein sequence ID" value="GEU38642.1"/>
    <property type="molecule type" value="Genomic_DNA"/>
</dbReference>
<comment type="caution">
    <text evidence="1">The sequence shown here is derived from an EMBL/GenBank/DDBJ whole genome shotgun (WGS) entry which is preliminary data.</text>
</comment>
<evidence type="ECO:0000313" key="1">
    <source>
        <dbReference type="EMBL" id="GEU38642.1"/>
    </source>
</evidence>
<proteinExistence type="predicted"/>
<dbReference type="AlphaFoldDB" id="A0A6L2JPU9"/>
<name>A0A6L2JPU9_TANCI</name>
<organism evidence="1">
    <name type="scientific">Tanacetum cinerariifolium</name>
    <name type="common">Dalmatian daisy</name>
    <name type="synonym">Chrysanthemum cinerariifolium</name>
    <dbReference type="NCBI Taxonomy" id="118510"/>
    <lineage>
        <taxon>Eukaryota</taxon>
        <taxon>Viridiplantae</taxon>
        <taxon>Streptophyta</taxon>
        <taxon>Embryophyta</taxon>
        <taxon>Tracheophyta</taxon>
        <taxon>Spermatophyta</taxon>
        <taxon>Magnoliopsida</taxon>
        <taxon>eudicotyledons</taxon>
        <taxon>Gunneridae</taxon>
        <taxon>Pentapetalae</taxon>
        <taxon>asterids</taxon>
        <taxon>campanulids</taxon>
        <taxon>Asterales</taxon>
        <taxon>Asteraceae</taxon>
        <taxon>Asteroideae</taxon>
        <taxon>Anthemideae</taxon>
        <taxon>Anthemidinae</taxon>
        <taxon>Tanacetum</taxon>
    </lineage>
</organism>
<reference evidence="1" key="1">
    <citation type="journal article" date="2019" name="Sci. Rep.">
        <title>Draft genome of Tanacetum cinerariifolium, the natural source of mosquito coil.</title>
        <authorList>
            <person name="Yamashiro T."/>
            <person name="Shiraishi A."/>
            <person name="Satake H."/>
            <person name="Nakayama K."/>
        </authorList>
    </citation>
    <scope>NUCLEOTIDE SEQUENCE</scope>
</reference>
<sequence>MPISQALLDIADKTTHVYKDVDEGTDRKDGGGTRKQFDSKNEEISIEHDPISIKETTQTLLTLIMTSTTTTTTTPRNKSEEHKKLVTHEYLDKAKAVFLENMKADLGLEEGEIAPEQPEENTSARFELNMSAEDPPEEIMEEFYDKILYNDKTREIDEDFINHPISEAFSAPSTWK</sequence>